<dbReference type="SUPFAM" id="SSF53756">
    <property type="entry name" value="UDP-Glycosyltransferase/glycogen phosphorylase"/>
    <property type="match status" value="1"/>
</dbReference>
<feature type="domain" description="Glycosyltransferase subfamily 4-like N-terminal" evidence="2">
    <location>
        <begin position="16"/>
        <end position="178"/>
    </location>
</feature>
<dbReference type="EMBL" id="SKFG01000001">
    <property type="protein sequence ID" value="TCZ81186.1"/>
    <property type="molecule type" value="Genomic_DNA"/>
</dbReference>
<dbReference type="AlphaFoldDB" id="A0A4R4ELN5"/>
<accession>A0A4R4ELN5</accession>
<dbReference type="GO" id="GO:0071793">
    <property type="term" value="P:bacillithiol biosynthetic process"/>
    <property type="evidence" value="ECO:0007669"/>
    <property type="project" value="InterPro"/>
</dbReference>
<keyword evidence="4" id="KW-1185">Reference proteome</keyword>
<gene>
    <name evidence="3" type="primary">bshA</name>
    <name evidence="3" type="ORF">E0485_02610</name>
</gene>
<dbReference type="PANTHER" id="PTHR12526">
    <property type="entry name" value="GLYCOSYLTRANSFERASE"/>
    <property type="match status" value="1"/>
</dbReference>
<sequence>MSDFLKIGITCYPTLGGSGVVATELGMLLAEKGHEVHFITHGMPFRLGRFVKNIFYHEVEVPDYHVFRYPPYDLALASKLAQVAELKDLDLLHVHYAIPHAVCAILAKQMVGSKLKVVTTLHGTDITVLAQDQSISNMIQYAINDSDAVTAVSQDLIRETRETLDIKRDIDLIYNFVDKRIYYPHDVSELRKEFAEPHEKILIHISNFRPVKRVLDVVETFNLVNQQVPSKLMFVGEGPELSKVHQRVNELGLNDRVIFCGKQDDVAKVISLADMMLLPSEKESFGLVALEAMSCGVPTVGSNAGGIPELIVHGQTGYLADIGDVKAMAAYAVKALTDPKLYAEMKAACLFRAHHTFCNDYMTYKYEEIYYRVTGKEMPACIKQHVLEKCPKDVSDQLKS</sequence>
<dbReference type="Gene3D" id="3.40.50.2000">
    <property type="entry name" value="Glycogen Phosphorylase B"/>
    <property type="match status" value="2"/>
</dbReference>
<feature type="domain" description="Glycosyl transferase family 1" evidence="1">
    <location>
        <begin position="190"/>
        <end position="347"/>
    </location>
</feature>
<evidence type="ECO:0000313" key="4">
    <source>
        <dbReference type="Proteomes" id="UP000295418"/>
    </source>
</evidence>
<protein>
    <submittedName>
        <fullName evidence="3">N-acetyl-alpha-D-glucosaminyl L-malate synthase BshA</fullName>
    </submittedName>
</protein>
<evidence type="ECO:0000313" key="3">
    <source>
        <dbReference type="EMBL" id="TCZ81186.1"/>
    </source>
</evidence>
<dbReference type="InterPro" id="IPR023881">
    <property type="entry name" value="Thiol_BshA"/>
</dbReference>
<organism evidence="3 4">
    <name type="scientific">Paenibacillus albiflavus</name>
    <dbReference type="NCBI Taxonomy" id="2545760"/>
    <lineage>
        <taxon>Bacteria</taxon>
        <taxon>Bacillati</taxon>
        <taxon>Bacillota</taxon>
        <taxon>Bacilli</taxon>
        <taxon>Bacillales</taxon>
        <taxon>Paenibacillaceae</taxon>
        <taxon>Paenibacillus</taxon>
    </lineage>
</organism>
<dbReference type="RefSeq" id="WP_132416234.1">
    <property type="nucleotide sequence ID" value="NZ_SKFG01000001.1"/>
</dbReference>
<evidence type="ECO:0000259" key="1">
    <source>
        <dbReference type="Pfam" id="PF00534"/>
    </source>
</evidence>
<dbReference type="GO" id="GO:0016757">
    <property type="term" value="F:glycosyltransferase activity"/>
    <property type="evidence" value="ECO:0007669"/>
    <property type="project" value="InterPro"/>
</dbReference>
<evidence type="ECO:0000259" key="2">
    <source>
        <dbReference type="Pfam" id="PF13439"/>
    </source>
</evidence>
<dbReference type="InterPro" id="IPR001296">
    <property type="entry name" value="Glyco_trans_1"/>
</dbReference>
<dbReference type="Pfam" id="PF13439">
    <property type="entry name" value="Glyco_transf_4"/>
    <property type="match status" value="1"/>
</dbReference>
<comment type="caution">
    <text evidence="3">The sequence shown here is derived from an EMBL/GenBank/DDBJ whole genome shotgun (WGS) entry which is preliminary data.</text>
</comment>
<dbReference type="PANTHER" id="PTHR12526:SF599">
    <property type="entry name" value="N-ACETYL-ALPHA-D-GLUCOSAMINYL L-MALATE SYNTHASE"/>
    <property type="match status" value="1"/>
</dbReference>
<dbReference type="NCBIfam" id="TIGR03999">
    <property type="entry name" value="thiol_BshA"/>
    <property type="match status" value="1"/>
</dbReference>
<name>A0A4R4ELN5_9BACL</name>
<dbReference type="Proteomes" id="UP000295418">
    <property type="component" value="Unassembled WGS sequence"/>
</dbReference>
<dbReference type="Pfam" id="PF00534">
    <property type="entry name" value="Glycos_transf_1"/>
    <property type="match status" value="1"/>
</dbReference>
<proteinExistence type="predicted"/>
<dbReference type="OrthoDB" id="9810929at2"/>
<dbReference type="InterPro" id="IPR028098">
    <property type="entry name" value="Glyco_trans_4-like_N"/>
</dbReference>
<reference evidence="3 4" key="1">
    <citation type="submission" date="2019-03" db="EMBL/GenBank/DDBJ databases">
        <authorList>
            <person name="Kim M.K.M."/>
        </authorList>
    </citation>
    <scope>NUCLEOTIDE SEQUENCE [LARGE SCALE GENOMIC DNA]</scope>
    <source>
        <strain evidence="3 4">18JY21-1</strain>
    </source>
</reference>